<evidence type="ECO:0000256" key="3">
    <source>
        <dbReference type="SAM" id="MobiDB-lite"/>
    </source>
</evidence>
<evidence type="ECO:0000313" key="7">
    <source>
        <dbReference type="EMBL" id="ULT95283.1"/>
    </source>
</evidence>
<keyword evidence="4" id="KW-1133">Transmembrane helix</keyword>
<feature type="repeat" description="ANK" evidence="1">
    <location>
        <begin position="95"/>
        <end position="127"/>
    </location>
</feature>
<evidence type="ECO:0000313" key="8">
    <source>
        <dbReference type="EMBL" id="UMM28486.1"/>
    </source>
</evidence>
<evidence type="ECO:0000313" key="9">
    <source>
        <dbReference type="Proteomes" id="UP000827892"/>
    </source>
</evidence>
<feature type="repeat" description="ANK" evidence="1">
    <location>
        <begin position="261"/>
        <end position="293"/>
    </location>
</feature>
<evidence type="ECO:0008006" key="11">
    <source>
        <dbReference type="Google" id="ProtNLM"/>
    </source>
</evidence>
<dbReference type="PROSITE" id="PS50088">
    <property type="entry name" value="ANK_REPEAT"/>
    <property type="match status" value="8"/>
</dbReference>
<feature type="transmembrane region" description="Helical" evidence="4">
    <location>
        <begin position="553"/>
        <end position="577"/>
    </location>
</feature>
<dbReference type="InterPro" id="IPR057092">
    <property type="entry name" value="SAM_KIDINS220"/>
</dbReference>
<evidence type="ECO:0000313" key="10">
    <source>
        <dbReference type="Proteomes" id="UP000829354"/>
    </source>
</evidence>
<feature type="domain" description="Kinase D-interacting substrate of 220 kDa-like SAM" evidence="6">
    <location>
        <begin position="1122"/>
        <end position="1192"/>
    </location>
</feature>
<dbReference type="PANTHER" id="PTHR24116:SF0">
    <property type="entry name" value="KINASE D-INTERACTING SUBSTRATE OF 220 KDA"/>
    <property type="match status" value="1"/>
</dbReference>
<feature type="coiled-coil region" evidence="2">
    <location>
        <begin position="1206"/>
        <end position="1233"/>
    </location>
</feature>
<evidence type="ECO:0000259" key="6">
    <source>
        <dbReference type="Pfam" id="PF23307"/>
    </source>
</evidence>
<keyword evidence="4" id="KW-0812">Transmembrane</keyword>
<dbReference type="Proteomes" id="UP000829354">
    <property type="component" value="Chromosome IV"/>
</dbReference>
<feature type="transmembrane region" description="Helical" evidence="4">
    <location>
        <begin position="720"/>
        <end position="744"/>
    </location>
</feature>
<dbReference type="PROSITE" id="PS50297">
    <property type="entry name" value="ANK_REP_REGION"/>
    <property type="match status" value="6"/>
</dbReference>
<dbReference type="Gene3D" id="1.25.40.20">
    <property type="entry name" value="Ankyrin repeat-containing domain"/>
    <property type="match status" value="4"/>
</dbReference>
<feature type="repeat" description="ANK" evidence="1">
    <location>
        <begin position="228"/>
        <end position="260"/>
    </location>
</feature>
<feature type="compositionally biased region" description="Polar residues" evidence="3">
    <location>
        <begin position="1380"/>
        <end position="1398"/>
    </location>
</feature>
<feature type="transmembrane region" description="Helical" evidence="4">
    <location>
        <begin position="688"/>
        <end position="708"/>
    </location>
</feature>
<dbReference type="Pfam" id="PF23307">
    <property type="entry name" value="SAM_KIDINS220"/>
    <property type="match status" value="1"/>
</dbReference>
<feature type="repeat" description="ANK" evidence="1">
    <location>
        <begin position="128"/>
        <end position="160"/>
    </location>
</feature>
<dbReference type="SMART" id="SM00248">
    <property type="entry name" value="ANK"/>
    <property type="match status" value="11"/>
</dbReference>
<evidence type="ECO:0000256" key="1">
    <source>
        <dbReference type="PROSITE-ProRule" id="PRU00023"/>
    </source>
</evidence>
<dbReference type="InterPro" id="IPR036770">
    <property type="entry name" value="Ankyrin_rpt-contain_sf"/>
</dbReference>
<dbReference type="SUPFAM" id="SSF48403">
    <property type="entry name" value="Ankyrin repeat"/>
    <property type="match status" value="1"/>
</dbReference>
<dbReference type="Proteomes" id="UP000827892">
    <property type="component" value="Chromosome IV"/>
</dbReference>
<feature type="domain" description="KAP NTPase" evidence="5">
    <location>
        <begin position="464"/>
        <end position="973"/>
    </location>
</feature>
<feature type="region of interest" description="Disordered" evidence="3">
    <location>
        <begin position="1380"/>
        <end position="1416"/>
    </location>
</feature>
<organism evidence="7 9">
    <name type="scientific">Caenorhabditis briggsae</name>
    <dbReference type="NCBI Taxonomy" id="6238"/>
    <lineage>
        <taxon>Eukaryota</taxon>
        <taxon>Metazoa</taxon>
        <taxon>Ecdysozoa</taxon>
        <taxon>Nematoda</taxon>
        <taxon>Chromadorea</taxon>
        <taxon>Rhabditida</taxon>
        <taxon>Rhabditina</taxon>
        <taxon>Rhabditomorpha</taxon>
        <taxon>Rhabditoidea</taxon>
        <taxon>Rhabditidae</taxon>
        <taxon>Peloderinae</taxon>
        <taxon>Caenorhabditis</taxon>
    </lineage>
</organism>
<keyword evidence="4" id="KW-0472">Membrane</keyword>
<dbReference type="EMBL" id="CP092623">
    <property type="protein sequence ID" value="UMM28486.1"/>
    <property type="molecule type" value="Genomic_DNA"/>
</dbReference>
<dbReference type="Pfam" id="PF07693">
    <property type="entry name" value="KAP_NTPase"/>
    <property type="match status" value="1"/>
</dbReference>
<reference evidence="8 10" key="1">
    <citation type="submission" date="2022-04" db="EMBL/GenBank/DDBJ databases">
        <title>Chromosome-level reference genomes for two strains of Caenorhabditis briggsae: an improved platform for comparative genomics.</title>
        <authorList>
            <person name="Stevens L."/>
            <person name="Andersen E."/>
        </authorList>
    </citation>
    <scope>NUCLEOTIDE SEQUENCE [LARGE SCALE GENOMIC DNA]</scope>
    <source>
        <strain evidence="8">VX34</strain>
        <tissue evidence="8">Whole-organism</tissue>
    </source>
</reference>
<evidence type="ECO:0000256" key="2">
    <source>
        <dbReference type="SAM" id="Coils"/>
    </source>
</evidence>
<dbReference type="Pfam" id="PF00023">
    <property type="entry name" value="Ank"/>
    <property type="match status" value="4"/>
</dbReference>
<feature type="compositionally biased region" description="Basic and acidic residues" evidence="3">
    <location>
        <begin position="1337"/>
        <end position="1350"/>
    </location>
</feature>
<dbReference type="Pfam" id="PF12796">
    <property type="entry name" value="Ank_2"/>
    <property type="match status" value="2"/>
</dbReference>
<sequence length="1432" mass="159757">MVQTLRRPWQEAASSAFAVASALPVTMNSQQIAELFEQVERGESELRCALTAEVSTLRNANGESLLIVAVRVGNTPVAKQLAHLDPESVDETDNEGWSALLNAAHGGHVDIVRLLIEAGAAVDQPDLMGWSPLMWAVYKNHLDVVDLLINSRAHVNLIDEEDGLTPLIVASGRGFSQIVERLIESDCQVNACDKFGSTALIWAARKGHLPVVQLLLNSGAEVDAVGMYSSTALMLATRGNFLQVVDLLLTREPNVNVADQNGLTALGMAARDGYADICESLINSGAFVNQCDRFGNWILTSAVRSGNAAIVRMVLDKFADINCQDSEKRTPLHLAIDKSFNDIAYILLEKKPNLELKNKDGETPLLRAAKCRHVHLCTYLMSFGAKLAAVDNCGDNALHLALRARSRRLTQALLSNPSDSRLLYRPNKLGQTPYSIDLSNPQPILPLIFGPIDAEDKMDTAMGYDVYSNVLADIVCEPSLSLPLTIGLYAKWGSGKSALLAKLKEAMHSFSRDWLDGVSLSLSFALFFAIFTIIGMFSLTFTMMIAISNSITAYLVSWAIFLFIFIVFCALLIVVYYGDRKNWYTSMDIANFFARVFSRVRLVYNILTLHAPMNSEDSASMPVSFLFADYHRLSSIGGEQALAKIVATLFEAAETHFGVLPVRLFCSMKPPYPGTHGSLRRHCGVPHVILLIVCIFLLIMAQVFGTIWLLSNRDPNSLNLFIAVAFLCGFVMIAIYPIGLVIMYSWTNVPRRRVNAAARNAHKLRFEGLMQKLQTEVDLLADMIRSLDAFTRSHTRLVVVVDGLDNCEQERMVQTLDALELLFSARKHRPFITIIAVDPHVIVSAINHNMHSALSGTELTGHDYLKNIISMPFYLHNSALRQLQSKLREKRESMAEWKERFKRQDTFYGSHLSLREADGRTSRKKSTVPNMNSTSVVGRNLNDGILGEDYFSNMNPRAMRRIMNALTLTGRLMRAFEIDFSWMSLGHWVSLLEQWPSRMCWLIDRALEVHNNQLLLSEVYHQLKDHIPAQDDLMQLDRNLENFEGFLDSKGIPIAERLTVGHVKKFVPCTSSLDPYLRKLIRERSKGLVDIEAQVGSAGMAIPPNARLLFNDELTWMSIDTPLVEMKLDSVVNLIRKLDVPSNRLDSILDRFYKLNLCGLVLATCPLPELKESMLLPLGDWTLIRLLVETLKVFGSSPPGLRVDKRKALTLREEDEEDEIEEAAEAALNSERERAPLLGSVRAEQRRRSTIVQNATELSIDHKCLMEKLSGMDLTETEGDVNELHFSHFSSSTDGPSPMADGFIPASVSAAPSVRFEDNINDLERDASDADSTQSRYDSKENLLEEERSHSPPAHVDLMRFDSGNTRGDLMRGMHQNDTIRSSLDQGTGAAPSSSSLMASDEDLNQQTVQRRGGDDFERIQLEQLFHRQSDA</sequence>
<name>A0AAE9AB88_CAEBR</name>
<dbReference type="EMBL" id="CP090894">
    <property type="protein sequence ID" value="ULT95283.1"/>
    <property type="molecule type" value="Genomic_DNA"/>
</dbReference>
<dbReference type="PANTHER" id="PTHR24116">
    <property type="entry name" value="KINASE D-INTERACTING SUBSTRATE OF 220 KDA"/>
    <property type="match status" value="1"/>
</dbReference>
<accession>A0AAE9AB88</accession>
<feature type="transmembrane region" description="Helical" evidence="4">
    <location>
        <begin position="522"/>
        <end position="547"/>
    </location>
</feature>
<dbReference type="InterPro" id="IPR052771">
    <property type="entry name" value="Neurotrophin_sig_adaptor"/>
</dbReference>
<proteinExistence type="predicted"/>
<dbReference type="FunFam" id="1.25.40.20:FF:000381">
    <property type="entry name" value="KiDINs220 (Vertebrate scaffold protein) homolog"/>
    <property type="match status" value="1"/>
</dbReference>
<evidence type="ECO:0000256" key="4">
    <source>
        <dbReference type="SAM" id="Phobius"/>
    </source>
</evidence>
<gene>
    <name evidence="7" type="ORF">L3Y34_004185</name>
    <name evidence="8" type="ORF">L5515_011306</name>
</gene>
<reference evidence="7 9" key="2">
    <citation type="submission" date="2022-05" db="EMBL/GenBank/DDBJ databases">
        <title>Chromosome-level reference genomes for two strains of Caenorhabditis briggsae: an improved platform for comparative genomics.</title>
        <authorList>
            <person name="Stevens L."/>
            <person name="Andersen E.C."/>
        </authorList>
    </citation>
    <scope>NUCLEOTIDE SEQUENCE [LARGE SCALE GENOMIC DNA]</scope>
    <source>
        <strain evidence="7">QX1410_ONT</strain>
        <tissue evidence="7">Whole-organism</tissue>
    </source>
</reference>
<dbReference type="InterPro" id="IPR011646">
    <property type="entry name" value="KAP_P-loop"/>
</dbReference>
<keyword evidence="10" id="KW-1185">Reference proteome</keyword>
<feature type="region of interest" description="Disordered" evidence="3">
    <location>
        <begin position="1324"/>
        <end position="1359"/>
    </location>
</feature>
<keyword evidence="1" id="KW-0040">ANK repeat</keyword>
<feature type="repeat" description="ANK" evidence="1">
    <location>
        <begin position="327"/>
        <end position="359"/>
    </location>
</feature>
<dbReference type="InterPro" id="IPR002110">
    <property type="entry name" value="Ankyrin_rpt"/>
</dbReference>
<feature type="repeat" description="ANK" evidence="1">
    <location>
        <begin position="360"/>
        <end position="392"/>
    </location>
</feature>
<protein>
    <recommendedName>
        <fullName evidence="11">Protein CBR-TAG-144</fullName>
    </recommendedName>
</protein>
<evidence type="ECO:0000259" key="5">
    <source>
        <dbReference type="Pfam" id="PF07693"/>
    </source>
</evidence>
<feature type="repeat" description="ANK" evidence="1">
    <location>
        <begin position="162"/>
        <end position="194"/>
    </location>
</feature>
<keyword evidence="2" id="KW-0175">Coiled coil</keyword>
<feature type="repeat" description="ANK" evidence="1">
    <location>
        <begin position="195"/>
        <end position="227"/>
    </location>
</feature>